<evidence type="ECO:0000256" key="1">
    <source>
        <dbReference type="SAM" id="MobiDB-lite"/>
    </source>
</evidence>
<keyword evidence="3" id="KW-1185">Reference proteome</keyword>
<accession>A0A836CKI3</accession>
<evidence type="ECO:0000313" key="3">
    <source>
        <dbReference type="Proteomes" id="UP000664859"/>
    </source>
</evidence>
<name>A0A836CKI3_9STRA</name>
<dbReference type="AlphaFoldDB" id="A0A836CKI3"/>
<feature type="region of interest" description="Disordered" evidence="1">
    <location>
        <begin position="177"/>
        <end position="197"/>
    </location>
</feature>
<sequence>MQTAAPLLAACALSADGKTRCCRTANLLNYMPCKLRPRVSSLPEKLGEAPHRACGSSPQAAQVGTCNADQYTFRQAPIPRVEVHFVRLAASTLHRGKVRRNARLCVDLQRSSSSTHGRRESYPHNGTVMQASDSLDVKLQHEVVSSHLLLADHGVDGDAHQVQYGRLVVHELRERAGGQDMQRATRQPASSTVSSGRPSRAWPLPCCLMHEVVMSSCRRVAGRSHMRRGGCRHALLRRFGLRRKWDSPRPSAKLRVEGRHDLEAVIARKSWRLRKMWSSLNTGHWRRHWVGSSCPPAAACKPPPARRL</sequence>
<dbReference type="Proteomes" id="UP000664859">
    <property type="component" value="Unassembled WGS sequence"/>
</dbReference>
<protein>
    <submittedName>
        <fullName evidence="2">Uncharacterized protein</fullName>
    </submittedName>
</protein>
<dbReference type="EMBL" id="JAFCMP010000067">
    <property type="protein sequence ID" value="KAG5188663.1"/>
    <property type="molecule type" value="Genomic_DNA"/>
</dbReference>
<gene>
    <name evidence="2" type="ORF">JKP88DRAFT_253413</name>
</gene>
<organism evidence="2 3">
    <name type="scientific">Tribonema minus</name>
    <dbReference type="NCBI Taxonomy" id="303371"/>
    <lineage>
        <taxon>Eukaryota</taxon>
        <taxon>Sar</taxon>
        <taxon>Stramenopiles</taxon>
        <taxon>Ochrophyta</taxon>
        <taxon>PX clade</taxon>
        <taxon>Xanthophyceae</taxon>
        <taxon>Tribonematales</taxon>
        <taxon>Tribonemataceae</taxon>
        <taxon>Tribonema</taxon>
    </lineage>
</organism>
<reference evidence="2" key="1">
    <citation type="submission" date="2021-02" db="EMBL/GenBank/DDBJ databases">
        <title>First Annotated Genome of the Yellow-green Alga Tribonema minus.</title>
        <authorList>
            <person name="Mahan K.M."/>
        </authorList>
    </citation>
    <scope>NUCLEOTIDE SEQUENCE</scope>
    <source>
        <strain evidence="2">UTEX B ZZ1240</strain>
    </source>
</reference>
<comment type="caution">
    <text evidence="2">The sequence shown here is derived from an EMBL/GenBank/DDBJ whole genome shotgun (WGS) entry which is preliminary data.</text>
</comment>
<feature type="compositionally biased region" description="Polar residues" evidence="1">
    <location>
        <begin position="182"/>
        <end position="197"/>
    </location>
</feature>
<evidence type="ECO:0000313" key="2">
    <source>
        <dbReference type="EMBL" id="KAG5188663.1"/>
    </source>
</evidence>
<proteinExistence type="predicted"/>